<dbReference type="InterPro" id="IPR011042">
    <property type="entry name" value="6-blade_b-propeller_TolB-like"/>
</dbReference>
<reference evidence="1 2" key="1">
    <citation type="submission" date="2020-08" db="EMBL/GenBank/DDBJ databases">
        <title>Genomic Encyclopedia of Type Strains, Phase IV (KMG-IV): sequencing the most valuable type-strain genomes for metagenomic binning, comparative biology and taxonomic classification.</title>
        <authorList>
            <person name="Goeker M."/>
        </authorList>
    </citation>
    <scope>NUCLEOTIDE SEQUENCE [LARGE SCALE GENOMIC DNA]</scope>
    <source>
        <strain evidence="1 2">DSM 23562</strain>
    </source>
</reference>
<dbReference type="EMBL" id="JACHGW010000007">
    <property type="protein sequence ID" value="MBB6053631.1"/>
    <property type="molecule type" value="Genomic_DNA"/>
</dbReference>
<dbReference type="Proteomes" id="UP000520814">
    <property type="component" value="Unassembled WGS sequence"/>
</dbReference>
<keyword evidence="2" id="KW-1185">Reference proteome</keyword>
<accession>A0A7W9SVT5</accession>
<evidence type="ECO:0000313" key="1">
    <source>
        <dbReference type="EMBL" id="MBB6053631.1"/>
    </source>
</evidence>
<dbReference type="RefSeq" id="WP_184203719.1">
    <property type="nucleotide sequence ID" value="NZ_JACHGW010000007.1"/>
</dbReference>
<dbReference type="SUPFAM" id="SSF69304">
    <property type="entry name" value="Tricorn protease N-terminal domain"/>
    <property type="match status" value="1"/>
</dbReference>
<sequence length="274" mass="30597">MARTPTSPRQLRTGLAVFGVLTVVSVTKLALDYVRCLGDSVAPLSWSPDGRWIVAEQYRSASTEYSVVLVSAATGRVERLLYKNENGTRCRSARFSPDSRSIAYHVADDYFKNPYTLKGIAHRHHDHVVDLEGRVTQELVGTGEVQEETLRRDSPDGHWSASWEPESETSNANWNFLVRGPDGTRVNLLKTYSQLPTVFTWRPSGELVYIEPYVEPKDMIVSVVAYNPKTQQRRELVNLSSYESLVFSPDGSQLAQTGTTQVQFVRLGSASTAP</sequence>
<comment type="caution">
    <text evidence="1">The sequence shown here is derived from an EMBL/GenBank/DDBJ whole genome shotgun (WGS) entry which is preliminary data.</text>
</comment>
<gene>
    <name evidence="1" type="ORF">HNQ39_005466</name>
</gene>
<name>A0A7W9SVT5_ARMRO</name>
<evidence type="ECO:0000313" key="2">
    <source>
        <dbReference type="Proteomes" id="UP000520814"/>
    </source>
</evidence>
<organism evidence="1 2">
    <name type="scientific">Armatimonas rosea</name>
    <dbReference type="NCBI Taxonomy" id="685828"/>
    <lineage>
        <taxon>Bacteria</taxon>
        <taxon>Bacillati</taxon>
        <taxon>Armatimonadota</taxon>
        <taxon>Armatimonadia</taxon>
        <taxon>Armatimonadales</taxon>
        <taxon>Armatimonadaceae</taxon>
        <taxon>Armatimonas</taxon>
    </lineage>
</organism>
<protein>
    <submittedName>
        <fullName evidence="1">Tol biopolymer transport system component</fullName>
    </submittedName>
</protein>
<dbReference type="AlphaFoldDB" id="A0A7W9SVT5"/>
<proteinExistence type="predicted"/>
<dbReference type="Gene3D" id="2.120.10.30">
    <property type="entry name" value="TolB, C-terminal domain"/>
    <property type="match status" value="1"/>
</dbReference>